<sequence>MTMEATRYDDGTITYPGHPRGPDGAEPVETIDLSEYTAEVVTWTTSTATPPGVREPNHLAIVEFDVSEASDDASSSRTQSGDDGASVRAIGQLTTGDVETGDEVRPVYVDELREPGAGIREPESQAWDGYRFEPL</sequence>
<evidence type="ECO:0000256" key="1">
    <source>
        <dbReference type="SAM" id="MobiDB-lite"/>
    </source>
</evidence>
<feature type="region of interest" description="Disordered" evidence="1">
    <location>
        <begin position="67"/>
        <end position="102"/>
    </location>
</feature>
<feature type="region of interest" description="Disordered" evidence="1">
    <location>
        <begin position="114"/>
        <end position="135"/>
    </location>
</feature>
<reference evidence="2 3" key="1">
    <citation type="submission" date="2019-02" db="EMBL/GenBank/DDBJ databases">
        <title>Genome analysis provides insights into bioremediation potentialities and Haloocin production by Natrinema altunense strain 4.1R isolated from Chott Douz in Tunisian desert.</title>
        <authorList>
            <person name="Najjari A."/>
            <person name="Youssef N."/>
            <person name="Ben Dhia O."/>
            <person name="Ferjani R."/>
            <person name="El Hidri D."/>
            <person name="Ouzari H.I."/>
            <person name="Cherif A."/>
        </authorList>
    </citation>
    <scope>NUCLEOTIDE SEQUENCE [LARGE SCALE GENOMIC DNA]</scope>
    <source>
        <strain evidence="2 3">4.1R</strain>
    </source>
</reference>
<gene>
    <name evidence="2" type="ORF">ELS17_11450</name>
</gene>
<feature type="compositionally biased region" description="Basic and acidic residues" evidence="1">
    <location>
        <begin position="1"/>
        <end position="10"/>
    </location>
</feature>
<feature type="region of interest" description="Disordered" evidence="1">
    <location>
        <begin position="1"/>
        <end position="26"/>
    </location>
</feature>
<dbReference type="EMBL" id="SHMR01000005">
    <property type="protein sequence ID" value="RZH67471.1"/>
    <property type="molecule type" value="Genomic_DNA"/>
</dbReference>
<dbReference type="AlphaFoldDB" id="A0A482XVD3"/>
<dbReference type="RefSeq" id="WP_007108389.1">
    <property type="nucleotide sequence ID" value="NZ_JNCS01000002.1"/>
</dbReference>
<dbReference type="OrthoDB" id="213852at2157"/>
<protein>
    <submittedName>
        <fullName evidence="2">Nucleic acid-binding protein</fullName>
    </submittedName>
</protein>
<evidence type="ECO:0000313" key="3">
    <source>
        <dbReference type="Proteomes" id="UP000292704"/>
    </source>
</evidence>
<evidence type="ECO:0000313" key="2">
    <source>
        <dbReference type="EMBL" id="RZH67471.1"/>
    </source>
</evidence>
<proteinExistence type="predicted"/>
<accession>A0A482XVD3</accession>
<dbReference type="STRING" id="222984.GCA_000731985_01313"/>
<comment type="caution">
    <text evidence="2">The sequence shown here is derived from an EMBL/GenBank/DDBJ whole genome shotgun (WGS) entry which is preliminary data.</text>
</comment>
<organism evidence="2 3">
    <name type="scientific">Natrinema altunense</name>
    <dbReference type="NCBI Taxonomy" id="222984"/>
    <lineage>
        <taxon>Archaea</taxon>
        <taxon>Methanobacteriati</taxon>
        <taxon>Methanobacteriota</taxon>
        <taxon>Stenosarchaea group</taxon>
        <taxon>Halobacteria</taxon>
        <taxon>Halobacteriales</taxon>
        <taxon>Natrialbaceae</taxon>
        <taxon>Natrinema</taxon>
    </lineage>
</organism>
<dbReference type="Proteomes" id="UP000292704">
    <property type="component" value="Unassembled WGS sequence"/>
</dbReference>
<name>A0A482XVD3_9EURY</name>